<evidence type="ECO:0000313" key="2">
    <source>
        <dbReference type="EMBL" id="GIX60710.1"/>
    </source>
</evidence>
<dbReference type="EMBL" id="BPLF01000001">
    <property type="protein sequence ID" value="GIX60710.1"/>
    <property type="molecule type" value="Genomic_DNA"/>
</dbReference>
<accession>A0AAV4LLN7</accession>
<sequence>MKRAFTEGTPYVQSPLLEWVMEPQATGRRVMLMAIAAFFFALYLLGTFVILLHQVNASAECKKECQTKCGTGKGCKAQQPPTPNCPKVCIKECPHKCEGIPSNIRAIFAFGFLLLLFLLLLFVTTALVVISYAPRNVHVPVVAEELVAPSIGLVEEAPTTASNLVGSAATPASPLL</sequence>
<dbReference type="Proteomes" id="UP001497744">
    <property type="component" value="Unassembled WGS sequence"/>
</dbReference>
<name>A0AAV4LLN7_BABCB</name>
<feature type="transmembrane region" description="Helical" evidence="1">
    <location>
        <begin position="30"/>
        <end position="52"/>
    </location>
</feature>
<evidence type="ECO:0000313" key="3">
    <source>
        <dbReference type="Proteomes" id="UP001497744"/>
    </source>
</evidence>
<proteinExistence type="predicted"/>
<feature type="transmembrane region" description="Helical" evidence="1">
    <location>
        <begin position="106"/>
        <end position="133"/>
    </location>
</feature>
<keyword evidence="2" id="KW-0808">Transferase</keyword>
<keyword evidence="1" id="KW-0472">Membrane</keyword>
<dbReference type="RefSeq" id="XP_067712781.1">
    <property type="nucleotide sequence ID" value="XM_067856680.1"/>
</dbReference>
<protein>
    <submittedName>
        <fullName evidence="2">Sensor histidine kinase</fullName>
    </submittedName>
</protein>
<gene>
    <name evidence="2" type="ORF">BcabD6B2_01450</name>
</gene>
<dbReference type="GO" id="GO:0016301">
    <property type="term" value="F:kinase activity"/>
    <property type="evidence" value="ECO:0007669"/>
    <property type="project" value="UniProtKB-KW"/>
</dbReference>
<keyword evidence="2" id="KW-0418">Kinase</keyword>
<comment type="caution">
    <text evidence="2">The sequence shown here is derived from an EMBL/GenBank/DDBJ whole genome shotgun (WGS) entry which is preliminary data.</text>
</comment>
<keyword evidence="1" id="KW-0812">Transmembrane</keyword>
<evidence type="ECO:0000256" key="1">
    <source>
        <dbReference type="SAM" id="Phobius"/>
    </source>
</evidence>
<organism evidence="2 3">
    <name type="scientific">Babesia caballi</name>
    <dbReference type="NCBI Taxonomy" id="5871"/>
    <lineage>
        <taxon>Eukaryota</taxon>
        <taxon>Sar</taxon>
        <taxon>Alveolata</taxon>
        <taxon>Apicomplexa</taxon>
        <taxon>Aconoidasida</taxon>
        <taxon>Piroplasmida</taxon>
        <taxon>Babesiidae</taxon>
        <taxon>Babesia</taxon>
    </lineage>
</organism>
<dbReference type="GeneID" id="94192193"/>
<dbReference type="AlphaFoldDB" id="A0AAV4LLN7"/>
<keyword evidence="1" id="KW-1133">Transmembrane helix</keyword>
<reference evidence="2 3" key="1">
    <citation type="submission" date="2021-06" db="EMBL/GenBank/DDBJ databases">
        <title>Genome sequence of Babesia caballi.</title>
        <authorList>
            <person name="Yamagishi J."/>
            <person name="Kidaka T."/>
            <person name="Ochi A."/>
        </authorList>
    </citation>
    <scope>NUCLEOTIDE SEQUENCE [LARGE SCALE GENOMIC DNA]</scope>
    <source>
        <strain evidence="2">USDA-D6B2</strain>
    </source>
</reference>
<keyword evidence="3" id="KW-1185">Reference proteome</keyword>